<gene>
    <name evidence="1" type="ORF">RFI_37933</name>
</gene>
<dbReference type="AlphaFoldDB" id="X6LBZ7"/>
<reference evidence="1 2" key="1">
    <citation type="journal article" date="2013" name="Curr. Biol.">
        <title>The Genome of the Foraminiferan Reticulomyxa filosa.</title>
        <authorList>
            <person name="Glockner G."/>
            <person name="Hulsmann N."/>
            <person name="Schleicher M."/>
            <person name="Noegel A.A."/>
            <person name="Eichinger L."/>
            <person name="Gallinger C."/>
            <person name="Pawlowski J."/>
            <person name="Sierra R."/>
            <person name="Euteneuer U."/>
            <person name="Pillet L."/>
            <person name="Moustafa A."/>
            <person name="Platzer M."/>
            <person name="Groth M."/>
            <person name="Szafranski K."/>
            <person name="Schliwa M."/>
        </authorList>
    </citation>
    <scope>NUCLEOTIDE SEQUENCE [LARGE SCALE GENOMIC DNA]</scope>
</reference>
<sequence length="208" mass="25010">HKWENEITKDDIDLICFSIDFYLSLITINEDRKEEKELTAYVKVDKRKTLIKMKELTFEELLYQSYHCLERKDIQKMRNENVKLDLTNMKDDIIESDKDVKREFKKNKPSFKITWTPLQPIINEKTKTIKNALVMTIAISEYNDKTKWPNLPNVKEDLINFKQLFEKELNYEFECNKSPHMKKTDVQSFLAELVVNHRLHKNTNNMMD</sequence>
<proteinExistence type="predicted"/>
<keyword evidence="2" id="KW-1185">Reference proteome</keyword>
<name>X6LBZ7_RETFI</name>
<comment type="caution">
    <text evidence="1">The sequence shown here is derived from an EMBL/GenBank/DDBJ whole genome shotgun (WGS) entry which is preliminary data.</text>
</comment>
<protein>
    <submittedName>
        <fullName evidence="1">Uncharacterized protein</fullName>
    </submittedName>
</protein>
<evidence type="ECO:0000313" key="1">
    <source>
        <dbReference type="EMBL" id="ETN99537.1"/>
    </source>
</evidence>
<dbReference type="EMBL" id="ASPP01043639">
    <property type="protein sequence ID" value="ETN99537.1"/>
    <property type="molecule type" value="Genomic_DNA"/>
</dbReference>
<accession>X6LBZ7</accession>
<dbReference type="Proteomes" id="UP000023152">
    <property type="component" value="Unassembled WGS sequence"/>
</dbReference>
<organism evidence="1 2">
    <name type="scientific">Reticulomyxa filosa</name>
    <dbReference type="NCBI Taxonomy" id="46433"/>
    <lineage>
        <taxon>Eukaryota</taxon>
        <taxon>Sar</taxon>
        <taxon>Rhizaria</taxon>
        <taxon>Retaria</taxon>
        <taxon>Foraminifera</taxon>
        <taxon>Monothalamids</taxon>
        <taxon>Reticulomyxidae</taxon>
        <taxon>Reticulomyxa</taxon>
    </lineage>
</organism>
<feature type="non-terminal residue" evidence="1">
    <location>
        <position position="1"/>
    </location>
</feature>
<evidence type="ECO:0000313" key="2">
    <source>
        <dbReference type="Proteomes" id="UP000023152"/>
    </source>
</evidence>